<dbReference type="InterPro" id="IPR055275">
    <property type="entry name" value="Ferredox_Rdtase"/>
</dbReference>
<keyword evidence="2" id="KW-0285">Flavoprotein</keyword>
<name>A0ABQ9INH7_9NEOP</name>
<evidence type="ECO:0000313" key="7">
    <source>
        <dbReference type="Proteomes" id="UP001159363"/>
    </source>
</evidence>
<accession>A0ABQ9INH7</accession>
<comment type="caution">
    <text evidence="6">The sequence shown here is derived from an EMBL/GenBank/DDBJ whole genome shotgun (WGS) entry which is preliminary data.</text>
</comment>
<dbReference type="InterPro" id="IPR036188">
    <property type="entry name" value="FAD/NAD-bd_sf"/>
</dbReference>
<proteinExistence type="predicted"/>
<comment type="cofactor">
    <cofactor evidence="1">
        <name>FAD</name>
        <dbReference type="ChEBI" id="CHEBI:57692"/>
    </cofactor>
</comment>
<evidence type="ECO:0000256" key="1">
    <source>
        <dbReference type="ARBA" id="ARBA00001974"/>
    </source>
</evidence>
<dbReference type="Gene3D" id="3.50.50.60">
    <property type="entry name" value="FAD/NAD(P)-binding domain"/>
    <property type="match status" value="1"/>
</dbReference>
<evidence type="ECO:0000256" key="5">
    <source>
        <dbReference type="ARBA" id="ARBA00023002"/>
    </source>
</evidence>
<gene>
    <name evidence="6" type="ORF">PR048_003263</name>
</gene>
<dbReference type="SUPFAM" id="SSF51905">
    <property type="entry name" value="FAD/NAD(P)-binding domain"/>
    <property type="match status" value="2"/>
</dbReference>
<keyword evidence="5" id="KW-0560">Oxidoreductase</keyword>
<dbReference type="PANTHER" id="PTHR48467:SF1">
    <property type="entry name" value="GLUTAMATE SYNTHASE 1 [NADH], CHLOROPLASTIC-LIKE"/>
    <property type="match status" value="1"/>
</dbReference>
<protein>
    <recommendedName>
        <fullName evidence="8">NADPH:adrenodoxin oxidoreductase, mitochondrial</fullName>
    </recommendedName>
</protein>
<evidence type="ECO:0000313" key="6">
    <source>
        <dbReference type="EMBL" id="KAJ8897906.1"/>
    </source>
</evidence>
<dbReference type="Proteomes" id="UP001159363">
    <property type="component" value="Chromosome 1"/>
</dbReference>
<dbReference type="Gene3D" id="3.40.50.720">
    <property type="entry name" value="NAD(P)-binding Rossmann-like Domain"/>
    <property type="match status" value="1"/>
</dbReference>
<organism evidence="6 7">
    <name type="scientific">Dryococelus australis</name>
    <dbReference type="NCBI Taxonomy" id="614101"/>
    <lineage>
        <taxon>Eukaryota</taxon>
        <taxon>Metazoa</taxon>
        <taxon>Ecdysozoa</taxon>
        <taxon>Arthropoda</taxon>
        <taxon>Hexapoda</taxon>
        <taxon>Insecta</taxon>
        <taxon>Pterygota</taxon>
        <taxon>Neoptera</taxon>
        <taxon>Polyneoptera</taxon>
        <taxon>Phasmatodea</taxon>
        <taxon>Verophasmatodea</taxon>
        <taxon>Anareolatae</taxon>
        <taxon>Phasmatidae</taxon>
        <taxon>Eurycanthinae</taxon>
        <taxon>Dryococelus</taxon>
    </lineage>
</organism>
<evidence type="ECO:0000256" key="2">
    <source>
        <dbReference type="ARBA" id="ARBA00022630"/>
    </source>
</evidence>
<evidence type="ECO:0000256" key="3">
    <source>
        <dbReference type="ARBA" id="ARBA00022827"/>
    </source>
</evidence>
<reference evidence="6 7" key="1">
    <citation type="submission" date="2023-02" db="EMBL/GenBank/DDBJ databases">
        <title>LHISI_Scaffold_Assembly.</title>
        <authorList>
            <person name="Stuart O.P."/>
            <person name="Cleave R."/>
            <person name="Magrath M.J.L."/>
            <person name="Mikheyev A.S."/>
        </authorList>
    </citation>
    <scope>NUCLEOTIDE SEQUENCE [LARGE SCALE GENOMIC DNA]</scope>
    <source>
        <strain evidence="6">Daus_M_001</strain>
        <tissue evidence="6">Leg muscle</tissue>
    </source>
</reference>
<keyword evidence="3" id="KW-0274">FAD</keyword>
<sequence>MVNPGRHDYTTTQPPSNNTLHIIAEWHSFETAKHEEIEQGQSYLTRSGPAGFYTAQQLLKVIGDVQVDIYDSMPVPFGLVRYGVAPDHPEVKNVIHTFTKVAHNPNVRFVGNVSIGRNVTLDELRQAYHAVHLTYGAEQDRELGVPGETLDNVLSARRVVGWYNGVPWDRNLRINLDAEVCAILGQGNVALDIARILLTPVDVLKKTDITEHALAALSESKVKKVVLIGRRGPLQVAFTIKEFREMLHLPGCRTVLNPQDFVGVRNELPILPRPRRRLTDLLCKTALDPPDCKDNAAPVQTSLHPIFFRTPIRFLPQKDNLNMVGGIELTVNRLEGPDIEHQKAVPTDEVDVIECGLAMRSIGYRSVKADPMIPFDDTKGRVKNSNGVVEPELFSSGCVRSGADGLMACTLGASIKFSELQLEHLEKAIKKEERIDVEWSVVGKIKSACGHFKYAHLSKVMRVLWGGVRRLDASELDRVQHVAKSREKGLLMTTTRGGSGEWLPLPASKLPASKTRGLMASAGAVGEVTPEGLEGVFSAAEELLEDCEDLVTSFSTVQRGVRSIDCADLANEALLVGPGTYWRGDSPSDNCCSVTQEDKLPSLHFETVPKRKQWEQRSSK</sequence>
<evidence type="ECO:0000256" key="4">
    <source>
        <dbReference type="ARBA" id="ARBA00022857"/>
    </source>
</evidence>
<evidence type="ECO:0008006" key="8">
    <source>
        <dbReference type="Google" id="ProtNLM"/>
    </source>
</evidence>
<keyword evidence="4" id="KW-0521">NADP</keyword>
<dbReference type="PANTHER" id="PTHR48467">
    <property type="entry name" value="GLUTAMATE SYNTHASE 1 [NADH], CHLOROPLASTIC-LIKE"/>
    <property type="match status" value="1"/>
</dbReference>
<dbReference type="EMBL" id="JARBHB010000001">
    <property type="protein sequence ID" value="KAJ8897906.1"/>
    <property type="molecule type" value="Genomic_DNA"/>
</dbReference>
<keyword evidence="7" id="KW-1185">Reference proteome</keyword>
<dbReference type="PRINTS" id="PR00419">
    <property type="entry name" value="ADXRDTASE"/>
</dbReference>